<dbReference type="InterPro" id="IPR002129">
    <property type="entry name" value="PyrdxlP-dep_de-COase"/>
</dbReference>
<dbReference type="GO" id="GO:0030170">
    <property type="term" value="F:pyridoxal phosphate binding"/>
    <property type="evidence" value="ECO:0007669"/>
    <property type="project" value="InterPro"/>
</dbReference>
<dbReference type="Gene3D" id="3.40.640.10">
    <property type="entry name" value="Type I PLP-dependent aspartate aminotransferase-like (Major domain)"/>
    <property type="match status" value="1"/>
</dbReference>
<dbReference type="GO" id="GO:0006520">
    <property type="term" value="P:amino acid metabolic process"/>
    <property type="evidence" value="ECO:0007669"/>
    <property type="project" value="InterPro"/>
</dbReference>
<dbReference type="SUPFAM" id="SSF53383">
    <property type="entry name" value="PLP-dependent transferases"/>
    <property type="match status" value="1"/>
</dbReference>
<evidence type="ECO:0000256" key="4">
    <source>
        <dbReference type="ARBA" id="ARBA00022898"/>
    </source>
</evidence>
<dbReference type="KEGG" id="tmk:QGN29_06475"/>
<dbReference type="InterPro" id="IPR015424">
    <property type="entry name" value="PyrdxlP-dep_Trfase"/>
</dbReference>
<accession>A0AA52EKQ1</accession>
<dbReference type="PANTHER" id="PTHR11999:SF70">
    <property type="entry name" value="MIP05841P"/>
    <property type="match status" value="1"/>
</dbReference>
<feature type="modified residue" description="N6-(pyridoxal phosphate)lysine" evidence="6">
    <location>
        <position position="294"/>
    </location>
</feature>
<comment type="cofactor">
    <cofactor evidence="1 6 7">
        <name>pyridoxal 5'-phosphate</name>
        <dbReference type="ChEBI" id="CHEBI:597326"/>
    </cofactor>
</comment>
<dbReference type="RefSeq" id="WP_310799883.1">
    <property type="nucleotide sequence ID" value="NZ_CP123872.1"/>
</dbReference>
<dbReference type="InterPro" id="IPR010977">
    <property type="entry name" value="Aromatic_deC"/>
</dbReference>
<reference evidence="8" key="1">
    <citation type="submission" date="2023-04" db="EMBL/GenBank/DDBJ databases">
        <title>Complete genome sequence of Temperatibacter marinus.</title>
        <authorList>
            <person name="Rong J.-C."/>
            <person name="Yi M.-L."/>
            <person name="Zhao Q."/>
        </authorList>
    </citation>
    <scope>NUCLEOTIDE SEQUENCE</scope>
    <source>
        <strain evidence="8">NBRC 110045</strain>
    </source>
</reference>
<keyword evidence="4 6" id="KW-0663">Pyridoxal phosphate</keyword>
<dbReference type="Pfam" id="PF00282">
    <property type="entry name" value="Pyridoxal_deC"/>
    <property type="match status" value="1"/>
</dbReference>
<gene>
    <name evidence="8" type="ORF">QGN29_06475</name>
</gene>
<evidence type="ECO:0000256" key="3">
    <source>
        <dbReference type="ARBA" id="ARBA00022793"/>
    </source>
</evidence>
<keyword evidence="5 7" id="KW-0456">Lyase</keyword>
<dbReference type="PANTHER" id="PTHR11999">
    <property type="entry name" value="GROUP II PYRIDOXAL-5-PHOSPHATE DECARBOXYLASE"/>
    <property type="match status" value="1"/>
</dbReference>
<sequence length="458" mass="51854">MKTNNFRKHAHELVDWVADYMENVRDYPVRSQCEPGDIAAQIEDEAPQQAENFETIFEDFKSIIMPGITHWQHPRFFAYFPSNSTPESQLAEMLISAVGVNGMLWETSPAATELEEKMMQWLGQLIAIPKDWSGVIQDTASSATFCALLCAREKATDDRSNTQGLYSEKKLKYYVTHEAHSSIEKAMKMAGLGSSNIHFVATRRDHSMDHIALETAIERDLAAGHIPAGIIACIGATGMGAIDPLRRIGEIAKAHDIYLHVDAAWAGSAMVCPEFHAFMDGIDLADSYVFNPHKWMGIQFDCSAHFVKDKDRLIQTLTILPEYLKSNEGVTDYRDWGIQLGRRMRALKVWFVLRGQGVDAIQERIRNHILWTEKLAALVSDHPDFEIVTEPRFSLFTFKHKDGCEKTDALLQAVNDAGYTYLTRSVINKKSVIRWSIGQTDCQWQDVADSWSHLLDLR</sequence>
<evidence type="ECO:0000256" key="1">
    <source>
        <dbReference type="ARBA" id="ARBA00001933"/>
    </source>
</evidence>
<evidence type="ECO:0000256" key="5">
    <source>
        <dbReference type="ARBA" id="ARBA00023239"/>
    </source>
</evidence>
<dbReference type="InterPro" id="IPR015421">
    <property type="entry name" value="PyrdxlP-dep_Trfase_major"/>
</dbReference>
<dbReference type="Gene3D" id="1.20.1340.10">
    <property type="entry name" value="dopa decarboxylase, N-terminal domain"/>
    <property type="match status" value="1"/>
</dbReference>
<protein>
    <submittedName>
        <fullName evidence="8">Pyridoxal-dependent decarboxylase</fullName>
    </submittedName>
</protein>
<evidence type="ECO:0000256" key="2">
    <source>
        <dbReference type="ARBA" id="ARBA00009533"/>
    </source>
</evidence>
<dbReference type="Gene3D" id="3.90.1150.10">
    <property type="entry name" value="Aspartate Aminotransferase, domain 1"/>
    <property type="match status" value="1"/>
</dbReference>
<dbReference type="AlphaFoldDB" id="A0AA52EKQ1"/>
<evidence type="ECO:0000256" key="6">
    <source>
        <dbReference type="PIRSR" id="PIRSR602129-50"/>
    </source>
</evidence>
<dbReference type="Proteomes" id="UP001268683">
    <property type="component" value="Chromosome"/>
</dbReference>
<dbReference type="EMBL" id="CP123872">
    <property type="protein sequence ID" value="WND04019.1"/>
    <property type="molecule type" value="Genomic_DNA"/>
</dbReference>
<organism evidence="8 9">
    <name type="scientific">Temperatibacter marinus</name>
    <dbReference type="NCBI Taxonomy" id="1456591"/>
    <lineage>
        <taxon>Bacteria</taxon>
        <taxon>Pseudomonadati</taxon>
        <taxon>Pseudomonadota</taxon>
        <taxon>Alphaproteobacteria</taxon>
        <taxon>Kordiimonadales</taxon>
        <taxon>Temperatibacteraceae</taxon>
        <taxon>Temperatibacter</taxon>
    </lineage>
</organism>
<dbReference type="PRINTS" id="PR00800">
    <property type="entry name" value="YHDCRBOXLASE"/>
</dbReference>
<dbReference type="GO" id="GO:0005737">
    <property type="term" value="C:cytoplasm"/>
    <property type="evidence" value="ECO:0007669"/>
    <property type="project" value="TreeGrafter"/>
</dbReference>
<keyword evidence="3" id="KW-0210">Decarboxylase</keyword>
<evidence type="ECO:0000256" key="7">
    <source>
        <dbReference type="RuleBase" id="RU000382"/>
    </source>
</evidence>
<keyword evidence="9" id="KW-1185">Reference proteome</keyword>
<comment type="similarity">
    <text evidence="2 7">Belongs to the group II decarboxylase family.</text>
</comment>
<evidence type="ECO:0000313" key="8">
    <source>
        <dbReference type="EMBL" id="WND04019.1"/>
    </source>
</evidence>
<name>A0AA52EKQ1_9PROT</name>
<evidence type="ECO:0000313" key="9">
    <source>
        <dbReference type="Proteomes" id="UP001268683"/>
    </source>
</evidence>
<dbReference type="InterPro" id="IPR015422">
    <property type="entry name" value="PyrdxlP-dep_Trfase_small"/>
</dbReference>
<dbReference type="GO" id="GO:0019752">
    <property type="term" value="P:carboxylic acid metabolic process"/>
    <property type="evidence" value="ECO:0007669"/>
    <property type="project" value="InterPro"/>
</dbReference>
<proteinExistence type="inferred from homology"/>
<dbReference type="GO" id="GO:0016831">
    <property type="term" value="F:carboxy-lyase activity"/>
    <property type="evidence" value="ECO:0007669"/>
    <property type="project" value="UniProtKB-KW"/>
</dbReference>